<comment type="caution">
    <text evidence="4">The sequence shown here is derived from an EMBL/GenBank/DDBJ whole genome shotgun (WGS) entry which is preliminary data.</text>
</comment>
<gene>
    <name evidence="4" type="ORF">Q6348_13120</name>
</gene>
<dbReference type="Pfam" id="PF00107">
    <property type="entry name" value="ADH_zinc_N"/>
    <property type="match status" value="1"/>
</dbReference>
<dbReference type="RefSeq" id="WP_304601725.1">
    <property type="nucleotide sequence ID" value="NZ_JAUQYO010000001.1"/>
</dbReference>
<protein>
    <submittedName>
        <fullName evidence="4">Zinc-binding dehydrogenase</fullName>
    </submittedName>
</protein>
<dbReference type="InterPro" id="IPR011032">
    <property type="entry name" value="GroES-like_sf"/>
</dbReference>
<evidence type="ECO:0000259" key="3">
    <source>
        <dbReference type="SMART" id="SM00829"/>
    </source>
</evidence>
<dbReference type="InterPro" id="IPR013154">
    <property type="entry name" value="ADH-like_N"/>
</dbReference>
<keyword evidence="5" id="KW-1185">Reference proteome</keyword>
<dbReference type="EMBL" id="JAUQYP010000001">
    <property type="protein sequence ID" value="MDO8108137.1"/>
    <property type="molecule type" value="Genomic_DNA"/>
</dbReference>
<dbReference type="InterPro" id="IPR013149">
    <property type="entry name" value="ADH-like_C"/>
</dbReference>
<sequence length="350" mass="36128">MATMHAVVTTGVGGYDRLEYREVPVPTPGADELLVRVLAAGVNNTDLNTRVGWYSSSVSGSTEDAGEADGPRTDGGWGGATPFPLIQGTDCCGVVETPGELAGRRVLVRPCMRTRGFGSLDTQWLGSDRDGAFAQYVAVPASEVFPVDCDWTDVELASLPCAYGTAENLLHRAAVGPGDRVLITGASGGVGSAAVQLAVRRGATVVAVCSAAKADAVRAIGADRVLARDEDLGEALGARAVDVAVDTVGGPGFGDVLRVLRRGGRYATSGAIAGAVVQLDLRTAYLNDLTLIGATAWDEPVFGELIRAVEAHELRPLVAGTFPLADIVAAQQAFAAKKHVGKLVLVPPTP</sequence>
<dbReference type="Gene3D" id="3.40.50.720">
    <property type="entry name" value="NAD(P)-binding Rossmann-like Domain"/>
    <property type="match status" value="1"/>
</dbReference>
<dbReference type="PANTHER" id="PTHR48106">
    <property type="entry name" value="QUINONE OXIDOREDUCTASE PIG3-RELATED"/>
    <property type="match status" value="1"/>
</dbReference>
<keyword evidence="1" id="KW-0521">NADP</keyword>
<dbReference type="Pfam" id="PF08240">
    <property type="entry name" value="ADH_N"/>
    <property type="match status" value="1"/>
</dbReference>
<evidence type="ECO:0000256" key="2">
    <source>
        <dbReference type="ARBA" id="ARBA00023002"/>
    </source>
</evidence>
<evidence type="ECO:0000313" key="5">
    <source>
        <dbReference type="Proteomes" id="UP001232536"/>
    </source>
</evidence>
<dbReference type="Gene3D" id="3.90.180.10">
    <property type="entry name" value="Medium-chain alcohol dehydrogenases, catalytic domain"/>
    <property type="match status" value="1"/>
</dbReference>
<dbReference type="Proteomes" id="UP001232536">
    <property type="component" value="Unassembled WGS sequence"/>
</dbReference>
<accession>A0ABT9DB61</accession>
<dbReference type="SUPFAM" id="SSF50129">
    <property type="entry name" value="GroES-like"/>
    <property type="match status" value="1"/>
</dbReference>
<dbReference type="SUPFAM" id="SSF51735">
    <property type="entry name" value="NAD(P)-binding Rossmann-fold domains"/>
    <property type="match status" value="1"/>
</dbReference>
<evidence type="ECO:0000313" key="4">
    <source>
        <dbReference type="EMBL" id="MDO8108137.1"/>
    </source>
</evidence>
<name>A0ABT9DB61_9CELL</name>
<dbReference type="SMART" id="SM00829">
    <property type="entry name" value="PKS_ER"/>
    <property type="match status" value="1"/>
</dbReference>
<dbReference type="InterPro" id="IPR020843">
    <property type="entry name" value="ER"/>
</dbReference>
<feature type="domain" description="Enoyl reductase (ER)" evidence="3">
    <location>
        <begin position="13"/>
        <end position="345"/>
    </location>
</feature>
<reference evidence="4 5" key="1">
    <citation type="submission" date="2023-07" db="EMBL/GenBank/DDBJ databases">
        <title>Description of novel actinomycetes strains, isolated from tidal flat sediment.</title>
        <authorList>
            <person name="Lu C."/>
        </authorList>
    </citation>
    <scope>NUCLEOTIDE SEQUENCE [LARGE SCALE GENOMIC DNA]</scope>
    <source>
        <strain evidence="4 5">SYSU T00b441</strain>
    </source>
</reference>
<dbReference type="InterPro" id="IPR036291">
    <property type="entry name" value="NAD(P)-bd_dom_sf"/>
</dbReference>
<proteinExistence type="predicted"/>
<organism evidence="4 5">
    <name type="scientific">Actinotalea lenta</name>
    <dbReference type="NCBI Taxonomy" id="3064654"/>
    <lineage>
        <taxon>Bacteria</taxon>
        <taxon>Bacillati</taxon>
        <taxon>Actinomycetota</taxon>
        <taxon>Actinomycetes</taxon>
        <taxon>Micrococcales</taxon>
        <taxon>Cellulomonadaceae</taxon>
        <taxon>Actinotalea</taxon>
    </lineage>
</organism>
<keyword evidence="2" id="KW-0560">Oxidoreductase</keyword>
<dbReference type="PANTHER" id="PTHR48106:SF18">
    <property type="entry name" value="QUINONE OXIDOREDUCTASE PIG3"/>
    <property type="match status" value="1"/>
</dbReference>
<evidence type="ECO:0000256" key="1">
    <source>
        <dbReference type="ARBA" id="ARBA00022857"/>
    </source>
</evidence>